<dbReference type="Proteomes" id="UP001431532">
    <property type="component" value="Unassembled WGS sequence"/>
</dbReference>
<accession>A0AAW6U9C4</accession>
<evidence type="ECO:0000313" key="2">
    <source>
        <dbReference type="Proteomes" id="UP001431532"/>
    </source>
</evidence>
<comment type="caution">
    <text evidence="1">The sequence shown here is derived from an EMBL/GenBank/DDBJ whole genome shotgun (WGS) entry which is preliminary data.</text>
</comment>
<gene>
    <name evidence="1" type="ORF">QJ521_03720</name>
</gene>
<organism evidence="1 2">
    <name type="scientific">Peloplasma aerotolerans</name>
    <dbReference type="NCBI Taxonomy" id="3044389"/>
    <lineage>
        <taxon>Bacteria</taxon>
        <taxon>Bacillati</taxon>
        <taxon>Mycoplasmatota</taxon>
        <taxon>Mollicutes</taxon>
        <taxon>Acholeplasmatales</taxon>
        <taxon>Acholeplasmataceae</taxon>
        <taxon>Peloplasma</taxon>
    </lineage>
</organism>
<name>A0AAW6U9C4_9MOLU</name>
<dbReference type="EMBL" id="JASCXW010000008">
    <property type="protein sequence ID" value="MDI6452666.1"/>
    <property type="molecule type" value="Genomic_DNA"/>
</dbReference>
<dbReference type="AlphaFoldDB" id="A0AAW6U9C4"/>
<protein>
    <submittedName>
        <fullName evidence="1">Uncharacterized protein</fullName>
    </submittedName>
</protein>
<proteinExistence type="predicted"/>
<evidence type="ECO:0000313" key="1">
    <source>
        <dbReference type="EMBL" id="MDI6452666.1"/>
    </source>
</evidence>
<sequence length="724" mass="84127">MKKVVLGIIVFFVLFLASVGIQFAINMQIKPIPMRPLESFNAGGSDRLIYYFDKHLKNEDLPEGIELTDDFINEELEGTFRYINGRYDVADFRVNSLVRLYLGFKDHLHPDTQEDIKTVLLNFKYWMDQGGEDSMCYWSENHQILFAVEEYLVGQAFPDDIFTVDGKTGLEHMEMAKNRINIWMEQRFLYGFTEWYSNNYYPEDISPMSNFIQYANDPVMVNRMKMIMDLLWFDMASQSFKYEGIDSTSEQPRTYYIFNSSMGRAYSDNRVSDDTGNRMRNYIDFVMQPEETKGFENSWFTSSNGFFNCFKQMMEALDEHDEPYYRVPDVIKEIFNDSSEEKVIKSSQSLNVEELEGEGLLGLEDHQIMMQWNMEAFSNPEVVDNTIKYMSKHNMFRNEFLNDFKMVNLWPLRAFNLLHMVSNQLNPSTNGVAIERANVYTYKTPHYSMHTAQAYQPGEYADQHAVSSINLSNTVSVFSTQPAKIPRRSGTPTYWTGNGRQPYSVQEKNVNISIYQPPTKVGFMEPMILKETTHVFFPYQLFDEVDETYLNQGYIFGRVGTSMIGIKARHTLEFVPFSVSSNPDDMDDMLKRGSVGNVLTEKYDLVQKGSGDHYFVTELSTTDDESFSAFMSRMMSQTLTYDQTTHTLSYSTILNNESTLTELIAIFDTSFSVNGHIRNLEYQRYESNYVNDGIINRKPDEIEFLFNGKSLFLDYSNHIRTVGD</sequence>
<dbReference type="RefSeq" id="WP_282839084.1">
    <property type="nucleotide sequence ID" value="NZ_JASCXW010000008.1"/>
</dbReference>
<keyword evidence="2" id="KW-1185">Reference proteome</keyword>
<reference evidence="1" key="1">
    <citation type="submission" date="2023-05" db="EMBL/GenBank/DDBJ databases">
        <title>Mariniplasma microaerophilum sp. nov., a novel anaerobic mollicute isolated from terrestrial mud volcano, Taman Peninsula, Russia.</title>
        <authorList>
            <person name="Khomyakova M.A."/>
            <person name="Merkel A.Y."/>
            <person name="Slobodkin A.I."/>
        </authorList>
    </citation>
    <scope>NUCLEOTIDE SEQUENCE</scope>
    <source>
        <strain evidence="1">M4Ah</strain>
    </source>
</reference>